<name>A0ABV2FG59_9STRE</name>
<keyword evidence="2" id="KW-0677">Repeat</keyword>
<reference evidence="3 4" key="1">
    <citation type="submission" date="2024-06" db="EMBL/GenBank/DDBJ databases">
        <title>Genomic Encyclopedia of Type Strains, Phase IV (KMG-IV): sequencing the most valuable type-strain genomes for metagenomic binning, comparative biology and taxonomic classification.</title>
        <authorList>
            <person name="Goeker M."/>
        </authorList>
    </citation>
    <scope>NUCLEOTIDE SEQUENCE [LARGE SCALE GENOMIC DNA]</scope>
    <source>
        <strain evidence="3 4">DSM 28303</strain>
    </source>
</reference>
<comment type="caution">
    <text evidence="3">The sequence shown here is derived from an EMBL/GenBank/DDBJ whole genome shotgun (WGS) entry which is preliminary data.</text>
</comment>
<dbReference type="InterPro" id="IPR011004">
    <property type="entry name" value="Trimer_LpxA-like_sf"/>
</dbReference>
<dbReference type="SUPFAM" id="SSF51161">
    <property type="entry name" value="Trimeric LpxA-like enzymes"/>
    <property type="match status" value="1"/>
</dbReference>
<evidence type="ECO:0000256" key="2">
    <source>
        <dbReference type="ARBA" id="ARBA00022737"/>
    </source>
</evidence>
<dbReference type="Proteomes" id="UP001549122">
    <property type="component" value="Unassembled WGS sequence"/>
</dbReference>
<dbReference type="InterPro" id="IPR050179">
    <property type="entry name" value="Trans_hexapeptide_repeat"/>
</dbReference>
<dbReference type="PROSITE" id="PS00101">
    <property type="entry name" value="HEXAPEP_TRANSFERASES"/>
    <property type="match status" value="1"/>
</dbReference>
<gene>
    <name evidence="3" type="ORF">ABID29_000646</name>
</gene>
<evidence type="ECO:0000256" key="1">
    <source>
        <dbReference type="ARBA" id="ARBA00022679"/>
    </source>
</evidence>
<dbReference type="CDD" id="cd04647">
    <property type="entry name" value="LbH_MAT_like"/>
    <property type="match status" value="1"/>
</dbReference>
<dbReference type="Pfam" id="PF00132">
    <property type="entry name" value="Hexapep"/>
    <property type="match status" value="1"/>
</dbReference>
<dbReference type="Gene3D" id="2.160.10.10">
    <property type="entry name" value="Hexapeptide repeat proteins"/>
    <property type="match status" value="1"/>
</dbReference>
<keyword evidence="4" id="KW-1185">Reference proteome</keyword>
<evidence type="ECO:0000313" key="3">
    <source>
        <dbReference type="EMBL" id="MET3557536.1"/>
    </source>
</evidence>
<proteinExistence type="predicted"/>
<dbReference type="PANTHER" id="PTHR43300">
    <property type="entry name" value="ACETYLTRANSFERASE"/>
    <property type="match status" value="1"/>
</dbReference>
<keyword evidence="1" id="KW-0808">Transferase</keyword>
<sequence>MMKRLLGYLRLSLLPMSKYPDYLRSQGVKIGNNCEIYKSAQFGSEPYLIQLGNHVRVNAGVNFVTHDGGLWVLRNHPKYKEVFAQADRFGKILVKDNVHIGTNAMIMPGITIGENAIVATCAVVTKDVPPNTIVGGVPARIIESLDEYASKMEGKIVLTKGMTSEEKRQFLEKTILERGKQ</sequence>
<dbReference type="InterPro" id="IPR018357">
    <property type="entry name" value="Hexapep_transf_CS"/>
</dbReference>
<protein>
    <submittedName>
        <fullName evidence="3">Acetyltransferase-like isoleucine patch superfamily enzyme</fullName>
    </submittedName>
</protein>
<evidence type="ECO:0000313" key="4">
    <source>
        <dbReference type="Proteomes" id="UP001549122"/>
    </source>
</evidence>
<dbReference type="EMBL" id="JBEPLO010000005">
    <property type="protein sequence ID" value="MET3557536.1"/>
    <property type="molecule type" value="Genomic_DNA"/>
</dbReference>
<dbReference type="InterPro" id="IPR001451">
    <property type="entry name" value="Hexapep"/>
</dbReference>
<accession>A0ABV2FG59</accession>
<organism evidence="3 4">
    <name type="scientific">Streptococcus rupicaprae</name>
    <dbReference type="NCBI Taxonomy" id="759619"/>
    <lineage>
        <taxon>Bacteria</taxon>
        <taxon>Bacillati</taxon>
        <taxon>Bacillota</taxon>
        <taxon>Bacilli</taxon>
        <taxon>Lactobacillales</taxon>
        <taxon>Streptococcaceae</taxon>
        <taxon>Streptococcus</taxon>
    </lineage>
</organism>